<reference evidence="2" key="1">
    <citation type="submission" date="2020-02" db="EMBL/GenBank/DDBJ databases">
        <authorList>
            <person name="Meier V. D."/>
        </authorList>
    </citation>
    <scope>NUCLEOTIDE SEQUENCE</scope>
    <source>
        <strain evidence="2">AVDCRST_MAG89</strain>
    </source>
</reference>
<dbReference type="SUPFAM" id="SSF51556">
    <property type="entry name" value="Metallo-dependent hydrolases"/>
    <property type="match status" value="1"/>
</dbReference>
<feature type="chain" id="PRO_5027039123" evidence="1">
    <location>
        <begin position="24"/>
        <end position="293"/>
    </location>
</feature>
<organism evidence="2">
    <name type="scientific">uncultured Gemmatimonadota bacterium</name>
    <dbReference type="NCBI Taxonomy" id="203437"/>
    <lineage>
        <taxon>Bacteria</taxon>
        <taxon>Pseudomonadati</taxon>
        <taxon>Gemmatimonadota</taxon>
        <taxon>environmental samples</taxon>
    </lineage>
</organism>
<sequence>MNSRIGVAAALLAASSAALPAAAQDASDPLLQRALRIHRSAPLVDGHNDLPWEIREKAQGDLTHMNFQGALPRQHTDVPRLRAGGVGGVFWAAYVPVERIGNGAAAFALEQIGLIKRMTDHSPDLVLARTAQEVERIHDDGKVASLIGIEGGHAIENSLDVLRQFHELGVRYMTLTHSSTIDWADAATDTERHGGLTAFGEEVVREMNRLGMLVDLSHVSPGTMADAIRVSEAPVIFSHSSARALADHPRNVPDEVLRMMPANGGVVMINFYSGFVEPTAAAQMRNMFDVQRR</sequence>
<dbReference type="AlphaFoldDB" id="A0A6J4M2R5"/>
<accession>A0A6J4M2R5</accession>
<dbReference type="EMBL" id="CADCTV010000613">
    <property type="protein sequence ID" value="CAA9347286.1"/>
    <property type="molecule type" value="Genomic_DNA"/>
</dbReference>
<evidence type="ECO:0000256" key="1">
    <source>
        <dbReference type="SAM" id="SignalP"/>
    </source>
</evidence>
<dbReference type="PANTHER" id="PTHR10443">
    <property type="entry name" value="MICROSOMAL DIPEPTIDASE"/>
    <property type="match status" value="1"/>
</dbReference>
<dbReference type="Gene3D" id="3.20.20.140">
    <property type="entry name" value="Metal-dependent hydrolases"/>
    <property type="match status" value="1"/>
</dbReference>
<evidence type="ECO:0000313" key="2">
    <source>
        <dbReference type="EMBL" id="CAA9347286.1"/>
    </source>
</evidence>
<feature type="non-terminal residue" evidence="2">
    <location>
        <position position="293"/>
    </location>
</feature>
<gene>
    <name evidence="2" type="ORF">AVDCRST_MAG89-2929</name>
</gene>
<dbReference type="InterPro" id="IPR008257">
    <property type="entry name" value="Pept_M19"/>
</dbReference>
<dbReference type="CDD" id="cd01301">
    <property type="entry name" value="rDP_like"/>
    <property type="match status" value="1"/>
</dbReference>
<keyword evidence="1" id="KW-0732">Signal</keyword>
<name>A0A6J4M2R5_9BACT</name>
<proteinExistence type="predicted"/>
<feature type="signal peptide" evidence="1">
    <location>
        <begin position="1"/>
        <end position="23"/>
    </location>
</feature>
<dbReference type="InterPro" id="IPR032466">
    <property type="entry name" value="Metal_Hydrolase"/>
</dbReference>
<protein>
    <submittedName>
        <fullName evidence="2">Zn-dependent dipeptidase-like protein</fullName>
    </submittedName>
</protein>
<dbReference type="PANTHER" id="PTHR10443:SF12">
    <property type="entry name" value="DIPEPTIDASE"/>
    <property type="match status" value="1"/>
</dbReference>
<dbReference type="PROSITE" id="PS51365">
    <property type="entry name" value="RENAL_DIPEPTIDASE_2"/>
    <property type="match status" value="1"/>
</dbReference>
<dbReference type="Pfam" id="PF01244">
    <property type="entry name" value="Peptidase_M19"/>
    <property type="match status" value="1"/>
</dbReference>
<dbReference type="GO" id="GO:0070573">
    <property type="term" value="F:metallodipeptidase activity"/>
    <property type="evidence" value="ECO:0007669"/>
    <property type="project" value="InterPro"/>
</dbReference>
<dbReference type="GO" id="GO:0006508">
    <property type="term" value="P:proteolysis"/>
    <property type="evidence" value="ECO:0007669"/>
    <property type="project" value="InterPro"/>
</dbReference>